<dbReference type="Pfam" id="PF07669">
    <property type="entry name" value="Eco57I"/>
    <property type="match status" value="1"/>
</dbReference>
<organism evidence="10">
    <name type="scientific">uncultured Desulfobacterium sp</name>
    <dbReference type="NCBI Taxonomy" id="201089"/>
    <lineage>
        <taxon>Bacteria</taxon>
        <taxon>Pseudomonadati</taxon>
        <taxon>Thermodesulfobacteriota</taxon>
        <taxon>Desulfobacteria</taxon>
        <taxon>Desulfobacterales</taxon>
        <taxon>Desulfobacteriaceae</taxon>
        <taxon>Desulfobacterium</taxon>
        <taxon>environmental samples</taxon>
    </lineage>
</organism>
<dbReference type="GO" id="GO:0009307">
    <property type="term" value="P:DNA restriction-modification system"/>
    <property type="evidence" value="ECO:0007669"/>
    <property type="project" value="UniProtKB-KW"/>
</dbReference>
<evidence type="ECO:0000256" key="2">
    <source>
        <dbReference type="ARBA" id="ARBA00022603"/>
    </source>
</evidence>
<evidence type="ECO:0000256" key="5">
    <source>
        <dbReference type="ARBA" id="ARBA00022747"/>
    </source>
</evidence>
<dbReference type="InterPro" id="IPR025931">
    <property type="entry name" value="TaqI_C"/>
</dbReference>
<dbReference type="PROSITE" id="PS00092">
    <property type="entry name" value="N6_MTASE"/>
    <property type="match status" value="1"/>
</dbReference>
<name>A0A445MZK9_9BACT</name>
<keyword evidence="6" id="KW-0238">DNA-binding</keyword>
<dbReference type="EC" id="2.1.1.72" evidence="1"/>
<evidence type="ECO:0000256" key="3">
    <source>
        <dbReference type="ARBA" id="ARBA00022679"/>
    </source>
</evidence>
<reference evidence="10" key="1">
    <citation type="submission" date="2018-01" db="EMBL/GenBank/DDBJ databases">
        <authorList>
            <person name="Regsiter A."/>
            <person name="William W."/>
        </authorList>
    </citation>
    <scope>NUCLEOTIDE SEQUENCE</scope>
    <source>
        <strain evidence="10">TRIP AH-1</strain>
    </source>
</reference>
<accession>A0A445MZK9</accession>
<keyword evidence="3" id="KW-0808">Transferase</keyword>
<dbReference type="EMBL" id="OJIN01000174">
    <property type="protein sequence ID" value="SPD74781.1"/>
    <property type="molecule type" value="Genomic_DNA"/>
</dbReference>
<dbReference type="Pfam" id="PF12950">
    <property type="entry name" value="TaqI_C"/>
    <property type="match status" value="1"/>
</dbReference>
<evidence type="ECO:0000256" key="6">
    <source>
        <dbReference type="ARBA" id="ARBA00023125"/>
    </source>
</evidence>
<dbReference type="SUPFAM" id="SSF53335">
    <property type="entry name" value="S-adenosyl-L-methionine-dependent methyltransferases"/>
    <property type="match status" value="1"/>
</dbReference>
<feature type="domain" description="Type II methyltransferase M.TaqI-like" evidence="8">
    <location>
        <begin position="678"/>
        <end position="945"/>
    </location>
</feature>
<dbReference type="InterPro" id="IPR029063">
    <property type="entry name" value="SAM-dependent_MTases_sf"/>
</dbReference>
<dbReference type="InterPro" id="IPR050953">
    <property type="entry name" value="N4_N6_ade-DNA_methylase"/>
</dbReference>
<feature type="domain" description="TaqI-like C-terminal specificity" evidence="9">
    <location>
        <begin position="1062"/>
        <end position="1218"/>
    </location>
</feature>
<dbReference type="PRINTS" id="PR00507">
    <property type="entry name" value="N12N6MTFRASE"/>
</dbReference>
<evidence type="ECO:0000259" key="9">
    <source>
        <dbReference type="Pfam" id="PF12950"/>
    </source>
</evidence>
<keyword evidence="5" id="KW-0680">Restriction system</keyword>
<dbReference type="PANTHER" id="PTHR33841:SF1">
    <property type="entry name" value="DNA METHYLTRANSFERASE A"/>
    <property type="match status" value="1"/>
</dbReference>
<protein>
    <recommendedName>
        <fullName evidence="1">site-specific DNA-methyltransferase (adenine-specific)</fullName>
        <ecNumber evidence="1">2.1.1.72</ecNumber>
    </recommendedName>
</protein>
<sequence>MPPSNDILFKKNIQSAINDFAGLPLPIAARNLLRVLGYASQRDENILNIVTPDDFLKWLEGANQDKALSARDQDELQGHLEKLHFIFQITEAEIKAALGPVQANLFDSGTTVEGSRMESYLFFAAALKPDAPETRSTLARLVRLINKPLPMPAIILFRHGGALTLGVVNRRLHKRAPDRDVLEKVTLIKDISITEPNRAQVEILHDLKLSTLSQKYQVDNFVRLHDAWRKTLDISLLNRKFYKELFNWYLFAVKTVQFPNPDKLPDDVNNSINVIRLLTRLIFCWFIKEKGLIPEVLFNERKVKESLLGQTSGDGSGYYKAILQNLFFATLNTEMNRDNPGSRRFITERKNPNGVNPDYNNFTVYRHRRFFKDPNAALHLFENIPFLNGGLFECLDTVETGNGRNREIRYDGFSSTPSKQPVVPDHLFFGKVEDVDLSSAYNGKTGGHETVIGLIDILNGYKFTIMENTPLEEEVALDPELLGKVFENLLASYNPETRSTARNRTGSFYTPREIVNYIVDESLKGYLEGKLANVKGTNAVAGKQRQATELSIQERLSFLFSHEQTGNPFSPEETDSLITALSSVRILDPACGSGAFPMGMLHRMVHILGKLDPNSRKWKQAQIDIVEQDRQKALEMRDEAIREGAIRSVEERKAYIEASFESSHHELDYLRKLFLIENCIYGVDIQNIAVQIAKLRFFISLIVEQKQDDAKANLGILAMPNLETKFVAADTLIGLEKPTQQSFGADVVERAEFELRQVRERIFYARKYKDKKELRKQEKIKREELERALKQSGWEESTAVKVAAWNPFDVSGSAPFFDPEMMFGITTLPPQTQGSQLPSPFGRTQGEGVFDIVIGNPPYIQIQSFSGRPEQKAWESQKYVTYARTGDVYCLFYERGFNLLAPGGILAYISSNKWMRANYGKAMRRFFLQNGRIDRLIDFGDSRIFESTTTYTNILVWRKEKTRRIPRVWDLSTAFDTDVSMEELLEREGVCEPLFNENSFVVTKGPQTFIKQRVEKAGVPLKGWDIAINYGIKTGLNAAFIISEKKKKELIAQDPKSEEIIKPVLRGRDIKRYRAEFADLWIIATFPALQIDINRYPAVRDYLKSFGKQLEQTGEPGCRKKTNNKWFEVQDTIAYHTEFIKEKIVFAEIVFNSAFFYDTNFYYPEATSFIMTGERLKFLTALLNSNLLTYSFRTFYAGGDLRGETFRYKKLFLENLPVPKLSLADQLPYEVLLDCIQFAHEKGLTSEASTLEWVINVMVYGLYFADEMKKDHCYINDRVAGVVKPFKPGDTDSFKAEYVKSLALFCLKDKIIYHGLVHSRNVEPVRIIHGEKK</sequence>
<dbReference type="PANTHER" id="PTHR33841">
    <property type="entry name" value="DNA METHYLTRANSFERASE YEEA-RELATED"/>
    <property type="match status" value="1"/>
</dbReference>
<keyword evidence="4" id="KW-0949">S-adenosyl-L-methionine</keyword>
<evidence type="ECO:0000313" key="10">
    <source>
        <dbReference type="EMBL" id="SPD74781.1"/>
    </source>
</evidence>
<evidence type="ECO:0000256" key="7">
    <source>
        <dbReference type="ARBA" id="ARBA00047942"/>
    </source>
</evidence>
<evidence type="ECO:0000256" key="4">
    <source>
        <dbReference type="ARBA" id="ARBA00022691"/>
    </source>
</evidence>
<evidence type="ECO:0000259" key="8">
    <source>
        <dbReference type="Pfam" id="PF07669"/>
    </source>
</evidence>
<comment type="catalytic activity">
    <reaction evidence="7">
        <text>a 2'-deoxyadenosine in DNA + S-adenosyl-L-methionine = an N(6)-methyl-2'-deoxyadenosine in DNA + S-adenosyl-L-homocysteine + H(+)</text>
        <dbReference type="Rhea" id="RHEA:15197"/>
        <dbReference type="Rhea" id="RHEA-COMP:12418"/>
        <dbReference type="Rhea" id="RHEA-COMP:12419"/>
        <dbReference type="ChEBI" id="CHEBI:15378"/>
        <dbReference type="ChEBI" id="CHEBI:57856"/>
        <dbReference type="ChEBI" id="CHEBI:59789"/>
        <dbReference type="ChEBI" id="CHEBI:90615"/>
        <dbReference type="ChEBI" id="CHEBI:90616"/>
        <dbReference type="EC" id="2.1.1.72"/>
    </reaction>
</comment>
<dbReference type="InterPro" id="IPR002052">
    <property type="entry name" value="DNA_methylase_N6_adenine_CS"/>
</dbReference>
<dbReference type="Gene3D" id="3.40.50.150">
    <property type="entry name" value="Vaccinia Virus protein VP39"/>
    <property type="match status" value="1"/>
</dbReference>
<dbReference type="GO" id="GO:0009007">
    <property type="term" value="F:site-specific DNA-methyltransferase (adenine-specific) activity"/>
    <property type="evidence" value="ECO:0007669"/>
    <property type="project" value="UniProtKB-EC"/>
</dbReference>
<keyword evidence="2" id="KW-0489">Methyltransferase</keyword>
<evidence type="ECO:0000256" key="1">
    <source>
        <dbReference type="ARBA" id="ARBA00011900"/>
    </source>
</evidence>
<dbReference type="GO" id="GO:0003677">
    <property type="term" value="F:DNA binding"/>
    <property type="evidence" value="ECO:0007669"/>
    <property type="project" value="UniProtKB-KW"/>
</dbReference>
<dbReference type="InterPro" id="IPR011639">
    <property type="entry name" value="MethylTrfase_TaqI-like_dom"/>
</dbReference>
<proteinExistence type="predicted"/>
<gene>
    <name evidence="10" type="ORF">PITCH_A330046</name>
</gene>
<dbReference type="GO" id="GO:0032259">
    <property type="term" value="P:methylation"/>
    <property type="evidence" value="ECO:0007669"/>
    <property type="project" value="UniProtKB-KW"/>
</dbReference>